<dbReference type="InterPro" id="IPR054722">
    <property type="entry name" value="PolX-like_BBD"/>
</dbReference>
<dbReference type="OrthoDB" id="414945at2759"/>
<reference evidence="3 4" key="1">
    <citation type="submission" date="2020-12" db="EMBL/GenBank/DDBJ databases">
        <title>Concerted genomic and epigenomic changes stabilize Arabidopsis allopolyploids.</title>
        <authorList>
            <person name="Chen Z."/>
        </authorList>
    </citation>
    <scope>NUCLEOTIDE SEQUENCE [LARGE SCALE GENOMIC DNA]</scope>
    <source>
        <strain evidence="3">As9502</strain>
        <tissue evidence="3">Leaf</tissue>
    </source>
</reference>
<protein>
    <submittedName>
        <fullName evidence="3">Integrase catalytic core</fullName>
    </submittedName>
</protein>
<feature type="region of interest" description="Disordered" evidence="1">
    <location>
        <begin position="230"/>
        <end position="279"/>
    </location>
</feature>
<feature type="compositionally biased region" description="Basic residues" evidence="1">
    <location>
        <begin position="254"/>
        <end position="266"/>
    </location>
</feature>
<dbReference type="Pfam" id="PF22936">
    <property type="entry name" value="Pol_BBD"/>
    <property type="match status" value="1"/>
</dbReference>
<dbReference type="EMBL" id="JAEFBJ010000011">
    <property type="protein sequence ID" value="KAG7556824.1"/>
    <property type="molecule type" value="Genomic_DNA"/>
</dbReference>
<evidence type="ECO:0000313" key="3">
    <source>
        <dbReference type="EMBL" id="KAG7556824.1"/>
    </source>
</evidence>
<organism evidence="3 4">
    <name type="scientific">Arabidopsis suecica</name>
    <name type="common">Swedish thale-cress</name>
    <name type="synonym">Cardaminopsis suecica</name>
    <dbReference type="NCBI Taxonomy" id="45249"/>
    <lineage>
        <taxon>Eukaryota</taxon>
        <taxon>Viridiplantae</taxon>
        <taxon>Streptophyta</taxon>
        <taxon>Embryophyta</taxon>
        <taxon>Tracheophyta</taxon>
        <taxon>Spermatophyta</taxon>
        <taxon>Magnoliopsida</taxon>
        <taxon>eudicotyledons</taxon>
        <taxon>Gunneridae</taxon>
        <taxon>Pentapetalae</taxon>
        <taxon>rosids</taxon>
        <taxon>malvids</taxon>
        <taxon>Brassicales</taxon>
        <taxon>Brassicaceae</taxon>
        <taxon>Camelineae</taxon>
        <taxon>Arabidopsis</taxon>
    </lineage>
</organism>
<dbReference type="PANTHER" id="PTHR11439">
    <property type="entry name" value="GAG-POL-RELATED RETROTRANSPOSON"/>
    <property type="match status" value="1"/>
</dbReference>
<dbReference type="Pfam" id="PF07727">
    <property type="entry name" value="RVT_2"/>
    <property type="match status" value="1"/>
</dbReference>
<keyword evidence="4" id="KW-1185">Reference proteome</keyword>
<dbReference type="InterPro" id="IPR013103">
    <property type="entry name" value="RVT_2"/>
</dbReference>
<feature type="compositionally biased region" description="Low complexity" evidence="1">
    <location>
        <begin position="826"/>
        <end position="841"/>
    </location>
</feature>
<feature type="region of interest" description="Disordered" evidence="1">
    <location>
        <begin position="308"/>
        <end position="344"/>
    </location>
</feature>
<evidence type="ECO:0000256" key="1">
    <source>
        <dbReference type="SAM" id="MobiDB-lite"/>
    </source>
</evidence>
<name>A0A8T1ZFM4_ARASU</name>
<dbReference type="InterPro" id="IPR025724">
    <property type="entry name" value="GAG-pre-integrase_dom"/>
</dbReference>
<sequence>MSEIRPNTVTALPSSDKPFGIAQIRAYIPVQLDLNKLNYDTWRELFETHCTSFGVIEHIDGSSRSDPSDEKQWKERDGLVKMWIYGTVSEQILDTILKAKSPARDVWLTIENLFRDNKEAQSLQYDNELRTLEIGDMDVTAYTHKLKSLSDLLTNLDTPVPDRALVMHMLNGLSDKFDNIINVIQHQVPFPTFTKARSMLLMEEKRLNKQVKPAPQHNTSASSPNIMYASQSASTDRSHQGGNSGRGNNYNNKNRGRGGRGNRGRGRYNNNQWNNQPAYPPWSYPQAPWLYTSPYGAPPPYSPPVYHNQAPPHYSGHSHQSNGVLGHSPNRPHEAHFIHHGPPPSVGSYSPSVYSALPHAFSTMSLQDPTDNPWVMDSGATNHIATQPGTLRSLFNKSTFPSVTVGNGSSALVTNTGHTSFPSTSRPLHLRNVLVCPAIIKNLVSVRKFVTDNMCSVEFDPFGFCVKDLLTRKNLLRCNSSGPLYTISSHASSPQVLTLSASTGTLWHRRLGHPGVSSLTSLASSGFISFSKHDMTNLCHACQLGKHVRLPFYSSNSVVLRPFDLIHSDLWTSPVSSVSGIKYYLIFLDDYSHFVWVYPLRRKSDVFSRFLHFSALVRTHFHREITSLQCDNGREFDNRQFRDHFAATGTSFRLSCPYTSQQNGKAERMLRTLNNLVRTLLVQASMPHEYWVEALHTAAYLLNILPSTAINNEVPFTRLFKKPVNYGHLRVFGSLCYPNLLPTSPHKLAPRSTLCVFLGYPTDHRGYRCLDMKSKKIILSRHVVFDENTFPFANSTTPSPTSPQPDLVTPIPRFSLPVPSAPPIAPQQEAAPAPAPIAQQPTSSQIPEQHPPLPTNAHPMITRSKVGTVKPKTRLCLHTTTISPLPNSHIQAAKDPNWNPAMGEEYDALIKTGTWSLVPRPKFANIVRSMWLYRHKFDATGKLVRYKARLVANGKSQQQGVDCDETFSPVVKPATIRAVLGVATSKNRPLHQLDVKNAFLHGDLKETVYMHQPPGFRDASKPDHVCLLHRSLYGLKQAPRAWYNRFATFARRVGFIQCISDPSLFILPRDKEIAYLLLYVDDIALTASTESLLKSIIASLHAEFAMTDLGPLHHFLGISVQRNEAGLFLHQQNYAADILHRANMTDCNICHTPVDTKSKLAATDSPPIKDPTLYRSLAGALQYLTFTRPDISYAVQQVCLFMHDPRESHFNALKRILRYVKGTISHGLQLYKSSPTSGLVAYSDADWAGCPNTRRSTSGFCVFLGDNLISWSSKRQHTVSRSSAEAEYRGVANAVAELTWLRNLFLEMRFPLQKASVVFCDNVSAVYLSSNPVQHQRTKHVEIDIHFVRERVALGQIKVFHIPSPQQYADIFTKGLPTSMFNDFRSSLSIRPPLARTAGGC</sequence>
<dbReference type="Pfam" id="PF25597">
    <property type="entry name" value="SH3_retrovirus"/>
    <property type="match status" value="1"/>
</dbReference>
<dbReference type="Pfam" id="PF00665">
    <property type="entry name" value="rve"/>
    <property type="match status" value="1"/>
</dbReference>
<dbReference type="PROSITE" id="PS50994">
    <property type="entry name" value="INTEGRASE"/>
    <property type="match status" value="1"/>
</dbReference>
<dbReference type="Proteomes" id="UP000694251">
    <property type="component" value="Chromosome 11"/>
</dbReference>
<feature type="domain" description="Integrase catalytic" evidence="2">
    <location>
        <begin position="558"/>
        <end position="723"/>
    </location>
</feature>
<dbReference type="CDD" id="cd09272">
    <property type="entry name" value="RNase_HI_RT_Ty1"/>
    <property type="match status" value="1"/>
</dbReference>
<evidence type="ECO:0000259" key="2">
    <source>
        <dbReference type="PROSITE" id="PS50994"/>
    </source>
</evidence>
<gene>
    <name evidence="3" type="ORF">ISN44_As11g028220</name>
</gene>
<evidence type="ECO:0000313" key="4">
    <source>
        <dbReference type="Proteomes" id="UP000694251"/>
    </source>
</evidence>
<dbReference type="Pfam" id="PF14223">
    <property type="entry name" value="Retrotran_gag_2"/>
    <property type="match status" value="1"/>
</dbReference>
<dbReference type="Pfam" id="PF13976">
    <property type="entry name" value="gag_pre-integrs"/>
    <property type="match status" value="1"/>
</dbReference>
<accession>A0A8T1ZFM4</accession>
<dbReference type="InterPro" id="IPR001584">
    <property type="entry name" value="Integrase_cat-core"/>
</dbReference>
<proteinExistence type="predicted"/>
<dbReference type="InterPro" id="IPR057670">
    <property type="entry name" value="SH3_retrovirus"/>
</dbReference>
<dbReference type="PANTHER" id="PTHR11439:SF524">
    <property type="entry name" value="RNA-DIRECTED DNA POLYMERASE, PROTEIN KINASE RLK-PELLE-DLSV FAMILY"/>
    <property type="match status" value="1"/>
</dbReference>
<feature type="region of interest" description="Disordered" evidence="1">
    <location>
        <begin position="818"/>
        <end position="847"/>
    </location>
</feature>
<comment type="caution">
    <text evidence="3">The sequence shown here is derived from an EMBL/GenBank/DDBJ whole genome shotgun (WGS) entry which is preliminary data.</text>
</comment>
<dbReference type="GO" id="GO:0015074">
    <property type="term" value="P:DNA integration"/>
    <property type="evidence" value="ECO:0007669"/>
    <property type="project" value="InterPro"/>
</dbReference>